<evidence type="ECO:0000256" key="2">
    <source>
        <dbReference type="ARBA" id="ARBA00022714"/>
    </source>
</evidence>
<comment type="cofactor">
    <cofactor evidence="6">
        <name>[2Fe-2S] cluster</name>
        <dbReference type="ChEBI" id="CHEBI:190135"/>
    </cofactor>
</comment>
<evidence type="ECO:0000256" key="6">
    <source>
        <dbReference type="ARBA" id="ARBA00034078"/>
    </source>
</evidence>
<comment type="similarity">
    <text evidence="1">Belongs to the adrenodoxin/putidaredoxin family.</text>
</comment>
<dbReference type="InterPro" id="IPR036010">
    <property type="entry name" value="2Fe-2S_ferredoxin-like_sf"/>
</dbReference>
<evidence type="ECO:0000313" key="9">
    <source>
        <dbReference type="EMBL" id="PPQ70648.1"/>
    </source>
</evidence>
<dbReference type="EMBL" id="NHYE01005533">
    <property type="protein sequence ID" value="PPQ70648.1"/>
    <property type="molecule type" value="Genomic_DNA"/>
</dbReference>
<dbReference type="AlphaFoldDB" id="A0A409VWN4"/>
<dbReference type="InterPro" id="IPR001041">
    <property type="entry name" value="2Fe-2S_ferredoxin-type"/>
</dbReference>
<evidence type="ECO:0000259" key="8">
    <source>
        <dbReference type="Pfam" id="PF00111"/>
    </source>
</evidence>
<gene>
    <name evidence="9" type="ORF">CVT26_010070</name>
</gene>
<dbReference type="GO" id="GO:0046872">
    <property type="term" value="F:metal ion binding"/>
    <property type="evidence" value="ECO:0007669"/>
    <property type="project" value="UniProtKB-KW"/>
</dbReference>
<evidence type="ECO:0000256" key="3">
    <source>
        <dbReference type="ARBA" id="ARBA00022723"/>
    </source>
</evidence>
<dbReference type="InParanoid" id="A0A409VWN4"/>
<dbReference type="GO" id="GO:0051537">
    <property type="term" value="F:2 iron, 2 sulfur cluster binding"/>
    <property type="evidence" value="ECO:0007669"/>
    <property type="project" value="UniProtKB-KW"/>
</dbReference>
<feature type="region of interest" description="Disordered" evidence="7">
    <location>
        <begin position="1"/>
        <end position="28"/>
    </location>
</feature>
<feature type="domain" description="2Fe-2S ferredoxin-type" evidence="8">
    <location>
        <begin position="194"/>
        <end position="247"/>
    </location>
</feature>
<organism evidence="9 10">
    <name type="scientific">Gymnopilus dilepis</name>
    <dbReference type="NCBI Taxonomy" id="231916"/>
    <lineage>
        <taxon>Eukaryota</taxon>
        <taxon>Fungi</taxon>
        <taxon>Dikarya</taxon>
        <taxon>Basidiomycota</taxon>
        <taxon>Agaricomycotina</taxon>
        <taxon>Agaricomycetes</taxon>
        <taxon>Agaricomycetidae</taxon>
        <taxon>Agaricales</taxon>
        <taxon>Agaricineae</taxon>
        <taxon>Hymenogastraceae</taxon>
        <taxon>Gymnopilus</taxon>
    </lineage>
</organism>
<dbReference type="GO" id="GO:0005739">
    <property type="term" value="C:mitochondrion"/>
    <property type="evidence" value="ECO:0007669"/>
    <property type="project" value="TreeGrafter"/>
</dbReference>
<evidence type="ECO:0000256" key="4">
    <source>
        <dbReference type="ARBA" id="ARBA00023004"/>
    </source>
</evidence>
<evidence type="ECO:0000313" key="10">
    <source>
        <dbReference type="Proteomes" id="UP000284706"/>
    </source>
</evidence>
<dbReference type="GO" id="GO:0140647">
    <property type="term" value="P:P450-containing electron transport chain"/>
    <property type="evidence" value="ECO:0007669"/>
    <property type="project" value="InterPro"/>
</dbReference>
<dbReference type="GO" id="GO:0009055">
    <property type="term" value="F:electron transfer activity"/>
    <property type="evidence" value="ECO:0007669"/>
    <property type="project" value="TreeGrafter"/>
</dbReference>
<dbReference type="OrthoDB" id="268593at2759"/>
<dbReference type="InterPro" id="IPR012675">
    <property type="entry name" value="Beta-grasp_dom_sf"/>
</dbReference>
<proteinExistence type="inferred from homology"/>
<keyword evidence="3" id="KW-0479">Metal-binding</keyword>
<keyword evidence="10" id="KW-1185">Reference proteome</keyword>
<evidence type="ECO:0000256" key="7">
    <source>
        <dbReference type="SAM" id="MobiDB-lite"/>
    </source>
</evidence>
<dbReference type="PANTHER" id="PTHR23426:SF65">
    <property type="entry name" value="FERREDOXIN-2, MITOCHONDRIAL"/>
    <property type="match status" value="1"/>
</dbReference>
<keyword evidence="4" id="KW-0408">Iron</keyword>
<dbReference type="PROSITE" id="PS00814">
    <property type="entry name" value="ADX"/>
    <property type="match status" value="1"/>
</dbReference>
<dbReference type="Gene3D" id="3.10.20.30">
    <property type="match status" value="1"/>
</dbReference>
<evidence type="ECO:0000256" key="5">
    <source>
        <dbReference type="ARBA" id="ARBA00023014"/>
    </source>
</evidence>
<evidence type="ECO:0000256" key="1">
    <source>
        <dbReference type="ARBA" id="ARBA00010914"/>
    </source>
</evidence>
<dbReference type="SUPFAM" id="SSF54292">
    <property type="entry name" value="2Fe-2S ferredoxin-like"/>
    <property type="match status" value="1"/>
</dbReference>
<comment type="caution">
    <text evidence="9">The sequence shown here is derived from an EMBL/GenBank/DDBJ whole genome shotgun (WGS) entry which is preliminary data.</text>
</comment>
<dbReference type="Pfam" id="PF00111">
    <property type="entry name" value="Fer2"/>
    <property type="match status" value="1"/>
</dbReference>
<dbReference type="PANTHER" id="PTHR23426">
    <property type="entry name" value="FERREDOXIN/ADRENODOXIN"/>
    <property type="match status" value="1"/>
</dbReference>
<dbReference type="InterPro" id="IPR001055">
    <property type="entry name" value="Adrenodoxin-like"/>
</dbReference>
<sequence length="273" mass="29817">MFSKPPLNGLSRPISRCKAPKLSPLPQAALRNRPQSSFTPHCRLLHTHSLVLTGLLPTAVGRSRSALLERSSLSDNRTRAWNARSRHLHSSAVVQHGGIDRPAPGTGLKVHFKDSNGNLIKTVEANEGDDILSIAHEGYVGLPCASVSLLYPISLHKRVRTFIPLPRPRSPIAYLSLLPFPHAFIFANLHCSTGACEGSVACSTCHVILPEEYYNLLPEPEDDENDMLDMAFGLTDTSRLGCQVKMTKELDGITCTLPAATRNMFVDGKKASH</sequence>
<name>A0A409VWN4_9AGAR</name>
<dbReference type="CDD" id="cd00207">
    <property type="entry name" value="fer2"/>
    <property type="match status" value="1"/>
</dbReference>
<dbReference type="STRING" id="231916.A0A409VWN4"/>
<dbReference type="PRINTS" id="PR00355">
    <property type="entry name" value="ADRENODOXIN"/>
</dbReference>
<protein>
    <recommendedName>
        <fullName evidence="8">2Fe-2S ferredoxin-type domain-containing protein</fullName>
    </recommendedName>
</protein>
<keyword evidence="2" id="KW-0001">2Fe-2S</keyword>
<accession>A0A409VWN4</accession>
<dbReference type="Proteomes" id="UP000284706">
    <property type="component" value="Unassembled WGS sequence"/>
</dbReference>
<dbReference type="InterPro" id="IPR018298">
    <property type="entry name" value="Adrenodoxin_Fe-S_BS"/>
</dbReference>
<keyword evidence="5" id="KW-0411">Iron-sulfur</keyword>
<reference evidence="9 10" key="1">
    <citation type="journal article" date="2018" name="Evol. Lett.">
        <title>Horizontal gene cluster transfer increased hallucinogenic mushroom diversity.</title>
        <authorList>
            <person name="Reynolds H.T."/>
            <person name="Vijayakumar V."/>
            <person name="Gluck-Thaler E."/>
            <person name="Korotkin H.B."/>
            <person name="Matheny P.B."/>
            <person name="Slot J.C."/>
        </authorList>
    </citation>
    <scope>NUCLEOTIDE SEQUENCE [LARGE SCALE GENOMIC DNA]</scope>
    <source>
        <strain evidence="9 10">SRW20</strain>
    </source>
</reference>